<accession>A0A7W7SNJ1</accession>
<dbReference type="Proteomes" id="UP000578819">
    <property type="component" value="Unassembled WGS sequence"/>
</dbReference>
<proteinExistence type="predicted"/>
<comment type="caution">
    <text evidence="1">The sequence shown here is derived from an EMBL/GenBank/DDBJ whole genome shotgun (WGS) entry which is preliminary data.</text>
</comment>
<sequence>MLARTRGRARIANAPRITANATTVLSNAPTPLYAIWQDAWEFSW</sequence>
<dbReference type="EMBL" id="JACHJW010000001">
    <property type="protein sequence ID" value="MBB4957477.1"/>
    <property type="molecule type" value="Genomic_DNA"/>
</dbReference>
<protein>
    <submittedName>
        <fullName evidence="1">Uncharacterized protein</fullName>
    </submittedName>
</protein>
<dbReference type="RefSeq" id="WP_281384814.1">
    <property type="nucleotide sequence ID" value="NZ_JACHJW010000001.1"/>
</dbReference>
<name>A0A7W7SNJ1_9ACTN</name>
<evidence type="ECO:0000313" key="2">
    <source>
        <dbReference type="Proteomes" id="UP000578819"/>
    </source>
</evidence>
<dbReference type="AlphaFoldDB" id="A0A7W7SNJ1"/>
<keyword evidence="2" id="KW-1185">Reference proteome</keyword>
<reference evidence="1 2" key="1">
    <citation type="submission" date="2020-08" db="EMBL/GenBank/DDBJ databases">
        <title>Sequencing the genomes of 1000 actinobacteria strains.</title>
        <authorList>
            <person name="Klenk H.-P."/>
        </authorList>
    </citation>
    <scope>NUCLEOTIDE SEQUENCE [LARGE SCALE GENOMIC DNA]</scope>
    <source>
        <strain evidence="1 2">DSM 45886</strain>
    </source>
</reference>
<evidence type="ECO:0000313" key="1">
    <source>
        <dbReference type="EMBL" id="MBB4957477.1"/>
    </source>
</evidence>
<gene>
    <name evidence="1" type="ORF">FHR38_001210</name>
</gene>
<organism evidence="1 2">
    <name type="scientific">Micromonospora polyrhachis</name>
    <dbReference type="NCBI Taxonomy" id="1282883"/>
    <lineage>
        <taxon>Bacteria</taxon>
        <taxon>Bacillati</taxon>
        <taxon>Actinomycetota</taxon>
        <taxon>Actinomycetes</taxon>
        <taxon>Micromonosporales</taxon>
        <taxon>Micromonosporaceae</taxon>
        <taxon>Micromonospora</taxon>
    </lineage>
</organism>